<sequence length="389" mass="43225">MFIPMGPMNMSPQMLQQLHLMQQHAAQAQAGGRVGGYPMHAWQQLQMSMNGMNGIPFRQGGGQPHANLTAAQAAPVKVAQQAHAQARSQGAVTIGKLSDEVLLNIFRYYLDVFHDFGPGLCIYVANGDKSYLRLNRLYVFDCSYGGSTALDPPPPEDEDNIMAALKQSGRIIFISLTVSRRFGEMFLAIKGLFSELEDLVLLSQDGVLPLTLPSTFRWGPRLRRLHLTRITFPELPQLLCPSRNLVDLQLHGVFNALRLSPEVLRGALSGMTQLRALSLHFLPIASFVCVTSPSRERVVLPALTRLNYRGMSQYSEGLVVGMYAPRLRDVEITFFDEFLFSVPKLRELIGQMKMQRPCIRADILFSGNYSLVTLSPSRLHNLGSPGALN</sequence>
<keyword evidence="2" id="KW-1185">Reference proteome</keyword>
<dbReference type="SUPFAM" id="SSF52047">
    <property type="entry name" value="RNI-like"/>
    <property type="match status" value="1"/>
</dbReference>
<evidence type="ECO:0000313" key="2">
    <source>
        <dbReference type="Proteomes" id="UP001201163"/>
    </source>
</evidence>
<reference evidence="1" key="1">
    <citation type="submission" date="2022-01" db="EMBL/GenBank/DDBJ databases">
        <title>Comparative genomics reveals a dynamic genome evolution in the ectomycorrhizal milk-cap (Lactarius) mushrooms.</title>
        <authorList>
            <consortium name="DOE Joint Genome Institute"/>
            <person name="Lebreton A."/>
            <person name="Tang N."/>
            <person name="Kuo A."/>
            <person name="LaButti K."/>
            <person name="Drula E."/>
            <person name="Barry K."/>
            <person name="Clum A."/>
            <person name="Lipzen A."/>
            <person name="Mousain D."/>
            <person name="Ng V."/>
            <person name="Wang R."/>
            <person name="Wang X."/>
            <person name="Dai Y."/>
            <person name="Henrissat B."/>
            <person name="Grigoriev I.V."/>
            <person name="Guerin-Laguette A."/>
            <person name="Yu F."/>
            <person name="Martin F.M."/>
        </authorList>
    </citation>
    <scope>NUCLEOTIDE SEQUENCE</scope>
    <source>
        <strain evidence="1">QP</strain>
    </source>
</reference>
<name>A0AAD4LTL9_9AGAM</name>
<dbReference type="AlphaFoldDB" id="A0AAD4LTL9"/>
<evidence type="ECO:0000313" key="1">
    <source>
        <dbReference type="EMBL" id="KAH9000191.1"/>
    </source>
</evidence>
<organism evidence="1 2">
    <name type="scientific">Lactarius akahatsu</name>
    <dbReference type="NCBI Taxonomy" id="416441"/>
    <lineage>
        <taxon>Eukaryota</taxon>
        <taxon>Fungi</taxon>
        <taxon>Dikarya</taxon>
        <taxon>Basidiomycota</taxon>
        <taxon>Agaricomycotina</taxon>
        <taxon>Agaricomycetes</taxon>
        <taxon>Russulales</taxon>
        <taxon>Russulaceae</taxon>
        <taxon>Lactarius</taxon>
    </lineage>
</organism>
<protein>
    <submittedName>
        <fullName evidence="1">Uncharacterized protein</fullName>
    </submittedName>
</protein>
<gene>
    <name evidence="1" type="ORF">EDB92DRAFT_1939932</name>
</gene>
<comment type="caution">
    <text evidence="1">The sequence shown here is derived from an EMBL/GenBank/DDBJ whole genome shotgun (WGS) entry which is preliminary data.</text>
</comment>
<dbReference type="Proteomes" id="UP001201163">
    <property type="component" value="Unassembled WGS sequence"/>
</dbReference>
<proteinExistence type="predicted"/>
<dbReference type="EMBL" id="JAKELL010000002">
    <property type="protein sequence ID" value="KAH9000191.1"/>
    <property type="molecule type" value="Genomic_DNA"/>
</dbReference>
<accession>A0AAD4LTL9</accession>